<dbReference type="AlphaFoldDB" id="A0AAX1TRS6"/>
<dbReference type="EMBL" id="LS483487">
    <property type="protein sequence ID" value="SQJ17352.1"/>
    <property type="molecule type" value="Genomic_DNA"/>
</dbReference>
<evidence type="ECO:0000256" key="1">
    <source>
        <dbReference type="SAM" id="Phobius"/>
    </source>
</evidence>
<gene>
    <name evidence="2" type="ORF">NCTC12112_03342</name>
</gene>
<dbReference type="Pfam" id="PF10947">
    <property type="entry name" value="DUF2628"/>
    <property type="match status" value="1"/>
</dbReference>
<evidence type="ECO:0000313" key="2">
    <source>
        <dbReference type="EMBL" id="SQJ17352.1"/>
    </source>
</evidence>
<dbReference type="Proteomes" id="UP000249008">
    <property type="component" value="Chromosome 1"/>
</dbReference>
<protein>
    <submittedName>
        <fullName evidence="2">Protein of uncharacterized function (DUF2628)</fullName>
    </submittedName>
</protein>
<sequence length="156" mass="18156">MSWKLKEEELQFIDENEEQIREYVGKKGEDYINIWREGKKFNPAALFLGMIWLGYRGMYKIIMYLIIAFILTDIFMIFLGIDLTRISGIVAGVILGTYGSYWYFLQVKKDILAGKEKCIDGGVGVVLSLVMLAGYVLFSVYVVDTFLYYILYGYYY</sequence>
<feature type="transmembrane region" description="Helical" evidence="1">
    <location>
        <begin position="125"/>
        <end position="151"/>
    </location>
</feature>
<keyword evidence="1" id="KW-0812">Transmembrane</keyword>
<accession>A0AAX1TRS6</accession>
<name>A0AAX1TRS6_9FUSO</name>
<evidence type="ECO:0000313" key="3">
    <source>
        <dbReference type="Proteomes" id="UP000249008"/>
    </source>
</evidence>
<keyword evidence="1" id="KW-1133">Transmembrane helix</keyword>
<reference evidence="2 3" key="1">
    <citation type="submission" date="2018-06" db="EMBL/GenBank/DDBJ databases">
        <authorList>
            <consortium name="Pathogen Informatics"/>
            <person name="Doyle S."/>
        </authorList>
    </citation>
    <scope>NUCLEOTIDE SEQUENCE [LARGE SCALE GENOMIC DNA]</scope>
    <source>
        <strain evidence="2 3">NCTC12112</strain>
    </source>
</reference>
<keyword evidence="1" id="KW-0472">Membrane</keyword>
<dbReference type="GeneID" id="78454599"/>
<organism evidence="2 3">
    <name type="scientific">Fusobacterium ulcerans</name>
    <dbReference type="NCBI Taxonomy" id="861"/>
    <lineage>
        <taxon>Bacteria</taxon>
        <taxon>Fusobacteriati</taxon>
        <taxon>Fusobacteriota</taxon>
        <taxon>Fusobacteriia</taxon>
        <taxon>Fusobacteriales</taxon>
        <taxon>Fusobacteriaceae</taxon>
        <taxon>Fusobacterium</taxon>
    </lineage>
</organism>
<dbReference type="InterPro" id="IPR024399">
    <property type="entry name" value="DUF2628"/>
</dbReference>
<feature type="transmembrane region" description="Helical" evidence="1">
    <location>
        <begin position="61"/>
        <end position="80"/>
    </location>
</feature>
<dbReference type="KEGG" id="ful:C4N20_07250"/>
<proteinExistence type="predicted"/>
<dbReference type="RefSeq" id="WP_005982605.1">
    <property type="nucleotide sequence ID" value="NZ_CABKNW010000008.1"/>
</dbReference>
<feature type="transmembrane region" description="Helical" evidence="1">
    <location>
        <begin position="86"/>
        <end position="104"/>
    </location>
</feature>